<feature type="signal peptide" evidence="1">
    <location>
        <begin position="1"/>
        <end position="25"/>
    </location>
</feature>
<name>A0A934STP6_9BURK</name>
<keyword evidence="4" id="KW-1185">Reference proteome</keyword>
<comment type="caution">
    <text evidence="3">The sequence shown here is derived from an EMBL/GenBank/DDBJ whole genome shotgun (WGS) entry which is preliminary data.</text>
</comment>
<evidence type="ECO:0000313" key="3">
    <source>
        <dbReference type="EMBL" id="MBK4735260.1"/>
    </source>
</evidence>
<keyword evidence="1" id="KW-0732">Signal</keyword>
<organism evidence="3 4">
    <name type="scientific">Noviherbaspirillum pedocola</name>
    <dbReference type="NCBI Taxonomy" id="2801341"/>
    <lineage>
        <taxon>Bacteria</taxon>
        <taxon>Pseudomonadati</taxon>
        <taxon>Pseudomonadota</taxon>
        <taxon>Betaproteobacteria</taxon>
        <taxon>Burkholderiales</taxon>
        <taxon>Oxalobacteraceae</taxon>
        <taxon>Noviherbaspirillum</taxon>
    </lineage>
</organism>
<dbReference type="RefSeq" id="WP_200592035.1">
    <property type="nucleotide sequence ID" value="NZ_JAEPBG010000004.1"/>
</dbReference>
<dbReference type="Proteomes" id="UP000622890">
    <property type="component" value="Unassembled WGS sequence"/>
</dbReference>
<proteinExistence type="predicted"/>
<dbReference type="SUPFAM" id="SSF51126">
    <property type="entry name" value="Pectin lyase-like"/>
    <property type="match status" value="1"/>
</dbReference>
<dbReference type="InterPro" id="IPR007742">
    <property type="entry name" value="NosD_dom"/>
</dbReference>
<dbReference type="AlphaFoldDB" id="A0A934STP6"/>
<dbReference type="Pfam" id="PF05048">
    <property type="entry name" value="NosD"/>
    <property type="match status" value="1"/>
</dbReference>
<evidence type="ECO:0000313" key="4">
    <source>
        <dbReference type="Proteomes" id="UP000622890"/>
    </source>
</evidence>
<dbReference type="SMART" id="SM00710">
    <property type="entry name" value="PbH1"/>
    <property type="match status" value="6"/>
</dbReference>
<dbReference type="EMBL" id="JAEPBG010000004">
    <property type="protein sequence ID" value="MBK4735260.1"/>
    <property type="molecule type" value="Genomic_DNA"/>
</dbReference>
<dbReference type="InterPro" id="IPR012334">
    <property type="entry name" value="Pectin_lyas_fold"/>
</dbReference>
<dbReference type="InterPro" id="IPR011050">
    <property type="entry name" value="Pectin_lyase_fold/virulence"/>
</dbReference>
<accession>A0A934STP6</accession>
<protein>
    <submittedName>
        <fullName evidence="3">Right-handed parallel beta-helix repeat-containing protein</fullName>
    </submittedName>
</protein>
<gene>
    <name evidence="3" type="ORF">JJB74_11610</name>
</gene>
<evidence type="ECO:0000256" key="1">
    <source>
        <dbReference type="SAM" id="SignalP"/>
    </source>
</evidence>
<dbReference type="Gene3D" id="2.160.20.10">
    <property type="entry name" value="Single-stranded right-handed beta-helix, Pectin lyase-like"/>
    <property type="match status" value="1"/>
</dbReference>
<feature type="chain" id="PRO_5036760929" evidence="1">
    <location>
        <begin position="26"/>
        <end position="557"/>
    </location>
</feature>
<evidence type="ECO:0000259" key="2">
    <source>
        <dbReference type="Pfam" id="PF05048"/>
    </source>
</evidence>
<dbReference type="InterPro" id="IPR006626">
    <property type="entry name" value="PbH1"/>
</dbReference>
<sequence length="557" mass="57875">MDRFMPVIRIVSLGALLACGVPACAPHTPSGGLTEMVDPAGAAAHPRLLLVTSLADDGSAGTLRAAILQNNQHPGQYRIRIAPQGPGPHVIRPVTPLPAIRGPVVIEGGSTSAALAPEEDALLRDVRGLDAPHPGVIIDGSRLLKTVSAASCPGEEAGNGPNVRSLQKAGLAIVDTHGVEIAGLEIRNFCIGILILRSSDNEIRDNRFVHQVGASGVLVSGDDGHGGATTGLATHNRLLHNSFIDNGDGFEFVRGADHGIARDNTVVATARTEMPSQGAEIFGSDDIELRNNRFSGYSDGIQAGGNRHRLLDNILTDNTNGITTSGTGTTIAGNLITANRLGVAPSGAMNVVTISRNAIYDNGRDILRCHAGGAGTLPGSTTCRTDYPKLGIDLGADGPTHNDGAANCADGLPDCDDGVNGLQNFPVLDAASSWSDGTVTIHGLLETRPDRAYVVEIYASRAAGYAGYGEGEVYLGSVEVRTDAAGKAFIHARFTGVVDPFGDGRRQAFFTATATDIASGASSEFSAALLLKASNKATDQAARQMRHMRDMRGILAQ</sequence>
<feature type="domain" description="Periplasmic copper-binding protein NosD beta helix" evidence="2">
    <location>
        <begin position="233"/>
        <end position="368"/>
    </location>
</feature>
<reference evidence="3" key="1">
    <citation type="submission" date="2021-01" db="EMBL/GenBank/DDBJ databases">
        <title>Genome sequence of strain Noviherbaspirillum sp. DKR-6.</title>
        <authorList>
            <person name="Chaudhary D.K."/>
        </authorList>
    </citation>
    <scope>NUCLEOTIDE SEQUENCE</scope>
    <source>
        <strain evidence="3">DKR-6</strain>
    </source>
</reference>